<dbReference type="Gene3D" id="3.30.565.10">
    <property type="entry name" value="Histidine kinase-like ATPase, C-terminal domain"/>
    <property type="match status" value="1"/>
</dbReference>
<dbReference type="RefSeq" id="WP_119783651.1">
    <property type="nucleotide sequence ID" value="NZ_QYUQ01000002.1"/>
</dbReference>
<protein>
    <submittedName>
        <fullName evidence="7">PAS domain-containing sensor histidine kinase</fullName>
    </submittedName>
</protein>
<keyword evidence="8" id="KW-1185">Reference proteome</keyword>
<dbReference type="Proteomes" id="UP000266327">
    <property type="component" value="Unassembled WGS sequence"/>
</dbReference>
<dbReference type="CDD" id="cd16917">
    <property type="entry name" value="HATPase_UhpB-NarQ-NarX-like"/>
    <property type="match status" value="1"/>
</dbReference>
<dbReference type="PROSITE" id="PS50109">
    <property type="entry name" value="HIS_KIN"/>
    <property type="match status" value="1"/>
</dbReference>
<dbReference type="Pfam" id="PF08448">
    <property type="entry name" value="PAS_4"/>
    <property type="match status" value="1"/>
</dbReference>
<dbReference type="InterPro" id="IPR013656">
    <property type="entry name" value="PAS_4"/>
</dbReference>
<evidence type="ECO:0000256" key="4">
    <source>
        <dbReference type="SAM" id="MobiDB-lite"/>
    </source>
</evidence>
<dbReference type="InterPro" id="IPR003594">
    <property type="entry name" value="HATPase_dom"/>
</dbReference>
<dbReference type="Gene3D" id="1.20.5.1930">
    <property type="match status" value="1"/>
</dbReference>
<dbReference type="InterPro" id="IPR036890">
    <property type="entry name" value="HATPase_C_sf"/>
</dbReference>
<sequence>MKPKNEISGSPKNLRQPARDHLDEQAARAQCAPIESDAQKQLQELHVHQIELEMQNAELQQARTNSDVNLARYTDLYDFAPIGYFTLDCDGSILEVNLTGATLLRTERSRLSGQPLSNFIAPERQPEFRNFMRKVMLGQGKEIHEMGFLNAENEPLIAHIEATMDASGKACRLVMLDITERKQTEEALRYSREMLRHMVSHQEHVKEDERKRIAREIHDDLGQNLLALRLDIAMLHERTSQHHPRLHRKTAAALEQIDTTLKAVRTAINNLRPTVLDLGLNAAIEWLVKDFQQRNGIRCTLIMDETEFALDDERATALFRILQESFNNVLRHANADHVRVEVRSDGASIFMTIGDNGVGFFPGCRRKANSFGLLGITERVNALHGRLDIDSCQDKGTCLSISLPLKSSGAD</sequence>
<dbReference type="PANTHER" id="PTHR24421">
    <property type="entry name" value="NITRATE/NITRITE SENSOR PROTEIN NARX-RELATED"/>
    <property type="match status" value="1"/>
</dbReference>
<evidence type="ECO:0000259" key="6">
    <source>
        <dbReference type="PROSITE" id="PS50112"/>
    </source>
</evidence>
<evidence type="ECO:0000259" key="5">
    <source>
        <dbReference type="PROSITE" id="PS50109"/>
    </source>
</evidence>
<keyword evidence="1" id="KW-0808">Transferase</keyword>
<dbReference type="SUPFAM" id="SSF55874">
    <property type="entry name" value="ATPase domain of HSP90 chaperone/DNA topoisomerase II/histidine kinase"/>
    <property type="match status" value="1"/>
</dbReference>
<evidence type="ECO:0000256" key="3">
    <source>
        <dbReference type="ARBA" id="ARBA00023012"/>
    </source>
</evidence>
<reference evidence="8" key="1">
    <citation type="submission" date="2018-09" db="EMBL/GenBank/DDBJ databases">
        <authorList>
            <person name="Zhu H."/>
        </authorList>
    </citation>
    <scope>NUCLEOTIDE SEQUENCE [LARGE SCALE GENOMIC DNA]</scope>
    <source>
        <strain evidence="8">K1S02-23</strain>
    </source>
</reference>
<dbReference type="PANTHER" id="PTHR24421:SF59">
    <property type="entry name" value="OXYGEN SENSOR HISTIDINE KINASE NREB"/>
    <property type="match status" value="1"/>
</dbReference>
<dbReference type="SMART" id="SM00387">
    <property type="entry name" value="HATPase_c"/>
    <property type="match status" value="1"/>
</dbReference>
<evidence type="ECO:0000256" key="2">
    <source>
        <dbReference type="ARBA" id="ARBA00022777"/>
    </source>
</evidence>
<dbReference type="InterPro" id="IPR011712">
    <property type="entry name" value="Sig_transdc_His_kin_sub3_dim/P"/>
</dbReference>
<dbReference type="InterPro" id="IPR000014">
    <property type="entry name" value="PAS"/>
</dbReference>
<dbReference type="CDD" id="cd00130">
    <property type="entry name" value="PAS"/>
    <property type="match status" value="1"/>
</dbReference>
<dbReference type="Pfam" id="PF07730">
    <property type="entry name" value="HisKA_3"/>
    <property type="match status" value="1"/>
</dbReference>
<dbReference type="GO" id="GO:0000155">
    <property type="term" value="F:phosphorelay sensor kinase activity"/>
    <property type="evidence" value="ECO:0007669"/>
    <property type="project" value="InterPro"/>
</dbReference>
<dbReference type="GO" id="GO:0016020">
    <property type="term" value="C:membrane"/>
    <property type="evidence" value="ECO:0007669"/>
    <property type="project" value="InterPro"/>
</dbReference>
<dbReference type="AlphaFoldDB" id="A0A3A3GD91"/>
<comment type="caution">
    <text evidence="7">The sequence shown here is derived from an EMBL/GenBank/DDBJ whole genome shotgun (WGS) entry which is preliminary data.</text>
</comment>
<dbReference type="GO" id="GO:0046983">
    <property type="term" value="F:protein dimerization activity"/>
    <property type="evidence" value="ECO:0007669"/>
    <property type="project" value="InterPro"/>
</dbReference>
<dbReference type="PROSITE" id="PS50112">
    <property type="entry name" value="PAS"/>
    <property type="match status" value="1"/>
</dbReference>
<dbReference type="Pfam" id="PF02518">
    <property type="entry name" value="HATPase_c"/>
    <property type="match status" value="1"/>
</dbReference>
<evidence type="ECO:0000256" key="1">
    <source>
        <dbReference type="ARBA" id="ARBA00022679"/>
    </source>
</evidence>
<keyword evidence="3" id="KW-0902">Two-component regulatory system</keyword>
<dbReference type="InterPro" id="IPR005467">
    <property type="entry name" value="His_kinase_dom"/>
</dbReference>
<feature type="domain" description="PAS" evidence="6">
    <location>
        <begin position="69"/>
        <end position="139"/>
    </location>
</feature>
<accession>A0A3A3GD91</accession>
<dbReference type="SUPFAM" id="SSF55785">
    <property type="entry name" value="PYP-like sensor domain (PAS domain)"/>
    <property type="match status" value="1"/>
</dbReference>
<dbReference type="InterPro" id="IPR050482">
    <property type="entry name" value="Sensor_HK_TwoCompSys"/>
</dbReference>
<feature type="region of interest" description="Disordered" evidence="4">
    <location>
        <begin position="1"/>
        <end position="25"/>
    </location>
</feature>
<gene>
    <name evidence="7" type="ORF">D3878_00285</name>
</gene>
<dbReference type="NCBIfam" id="TIGR00229">
    <property type="entry name" value="sensory_box"/>
    <property type="match status" value="1"/>
</dbReference>
<proteinExistence type="predicted"/>
<dbReference type="EMBL" id="QYUQ01000002">
    <property type="protein sequence ID" value="RJG00196.1"/>
    <property type="molecule type" value="Genomic_DNA"/>
</dbReference>
<dbReference type="SMART" id="SM00091">
    <property type="entry name" value="PAS"/>
    <property type="match status" value="1"/>
</dbReference>
<dbReference type="InterPro" id="IPR035965">
    <property type="entry name" value="PAS-like_dom_sf"/>
</dbReference>
<dbReference type="OrthoDB" id="8752517at2"/>
<organism evidence="7 8">
    <name type="scientific">Noviherbaspirillum sedimenti</name>
    <dbReference type="NCBI Taxonomy" id="2320865"/>
    <lineage>
        <taxon>Bacteria</taxon>
        <taxon>Pseudomonadati</taxon>
        <taxon>Pseudomonadota</taxon>
        <taxon>Betaproteobacteria</taxon>
        <taxon>Burkholderiales</taxon>
        <taxon>Oxalobacteraceae</taxon>
        <taxon>Noviherbaspirillum</taxon>
    </lineage>
</organism>
<keyword evidence="2 7" id="KW-0418">Kinase</keyword>
<evidence type="ECO:0000313" key="7">
    <source>
        <dbReference type="EMBL" id="RJG00196.1"/>
    </source>
</evidence>
<dbReference type="Gene3D" id="3.30.450.20">
    <property type="entry name" value="PAS domain"/>
    <property type="match status" value="1"/>
</dbReference>
<evidence type="ECO:0000313" key="8">
    <source>
        <dbReference type="Proteomes" id="UP000266327"/>
    </source>
</evidence>
<feature type="domain" description="Histidine kinase" evidence="5">
    <location>
        <begin position="216"/>
        <end position="407"/>
    </location>
</feature>
<name>A0A3A3GD91_9BURK</name>